<dbReference type="InterPro" id="IPR005913">
    <property type="entry name" value="dTDP_dehydrorham_reduct"/>
</dbReference>
<name>A0A381R3J1_9ZZZZ</name>
<dbReference type="InterPro" id="IPR029903">
    <property type="entry name" value="RmlD-like-bd"/>
</dbReference>
<dbReference type="InterPro" id="IPR036291">
    <property type="entry name" value="NAD(P)-bd_dom_sf"/>
</dbReference>
<gene>
    <name evidence="2" type="ORF">METZ01_LOCUS39160</name>
</gene>
<organism evidence="2">
    <name type="scientific">marine metagenome</name>
    <dbReference type="NCBI Taxonomy" id="408172"/>
    <lineage>
        <taxon>unclassified sequences</taxon>
        <taxon>metagenomes</taxon>
        <taxon>ecological metagenomes</taxon>
    </lineage>
</organism>
<dbReference type="EMBL" id="UINC01001675">
    <property type="protein sequence ID" value="SUZ86306.1"/>
    <property type="molecule type" value="Genomic_DNA"/>
</dbReference>
<accession>A0A381R3J1</accession>
<dbReference type="Gene3D" id="3.40.50.720">
    <property type="entry name" value="NAD(P)-binding Rossmann-like Domain"/>
    <property type="match status" value="1"/>
</dbReference>
<sequence>MPRLRIVVMGAAGQLGGAVVQEFASHDVMGFTRQDVELTNHQAVLALVMDLKPDVLINCAAYNRVDDAEDDVLAAIETNAFAVRSLARAADIVKSTFVHYSTDFVFDGTGETP</sequence>
<proteinExistence type="predicted"/>
<feature type="domain" description="RmlD-like substrate binding" evidence="1">
    <location>
        <begin position="5"/>
        <end position="112"/>
    </location>
</feature>
<protein>
    <recommendedName>
        <fullName evidence="1">RmlD-like substrate binding domain-containing protein</fullName>
    </recommendedName>
</protein>
<dbReference type="PANTHER" id="PTHR10491:SF4">
    <property type="entry name" value="METHIONINE ADENOSYLTRANSFERASE 2 SUBUNIT BETA"/>
    <property type="match status" value="1"/>
</dbReference>
<dbReference type="SUPFAM" id="SSF51735">
    <property type="entry name" value="NAD(P)-binding Rossmann-fold domains"/>
    <property type="match status" value="1"/>
</dbReference>
<dbReference type="PANTHER" id="PTHR10491">
    <property type="entry name" value="DTDP-4-DEHYDRORHAMNOSE REDUCTASE"/>
    <property type="match status" value="1"/>
</dbReference>
<dbReference type="Pfam" id="PF04321">
    <property type="entry name" value="RmlD_sub_bind"/>
    <property type="match status" value="1"/>
</dbReference>
<evidence type="ECO:0000259" key="1">
    <source>
        <dbReference type="Pfam" id="PF04321"/>
    </source>
</evidence>
<feature type="non-terminal residue" evidence="2">
    <location>
        <position position="113"/>
    </location>
</feature>
<evidence type="ECO:0000313" key="2">
    <source>
        <dbReference type="EMBL" id="SUZ86306.1"/>
    </source>
</evidence>
<reference evidence="2" key="1">
    <citation type="submission" date="2018-05" db="EMBL/GenBank/DDBJ databases">
        <authorList>
            <person name="Lanie J.A."/>
            <person name="Ng W.-L."/>
            <person name="Kazmierczak K.M."/>
            <person name="Andrzejewski T.M."/>
            <person name="Davidsen T.M."/>
            <person name="Wayne K.J."/>
            <person name="Tettelin H."/>
            <person name="Glass J.I."/>
            <person name="Rusch D."/>
            <person name="Podicherti R."/>
            <person name="Tsui H.-C.T."/>
            <person name="Winkler M.E."/>
        </authorList>
    </citation>
    <scope>NUCLEOTIDE SEQUENCE</scope>
</reference>
<dbReference type="AlphaFoldDB" id="A0A381R3J1"/>